<dbReference type="Pfam" id="PF13860">
    <property type="entry name" value="FlgD_ig"/>
    <property type="match status" value="1"/>
</dbReference>
<proteinExistence type="predicted"/>
<dbReference type="PANTHER" id="PTHR35580">
    <property type="entry name" value="CELL SURFACE GLYCOPROTEIN (S-LAYER PROTEIN)-LIKE PROTEIN"/>
    <property type="match status" value="1"/>
</dbReference>
<feature type="chain" id="PRO_5021822834" description="FlgD/Vpr Ig-like domain-containing protein" evidence="1">
    <location>
        <begin position="23"/>
        <end position="1006"/>
    </location>
</feature>
<dbReference type="Gene3D" id="2.40.10.500">
    <property type="match status" value="1"/>
</dbReference>
<feature type="signal peptide" evidence="1">
    <location>
        <begin position="1"/>
        <end position="22"/>
    </location>
</feature>
<reference evidence="3 4" key="1">
    <citation type="submission" date="2017-06" db="EMBL/GenBank/DDBJ databases">
        <title>Novel microbial phyla capable of carbon fixation and sulfur reduction in deep-sea sediments.</title>
        <authorList>
            <person name="Huang J."/>
            <person name="Baker B."/>
            <person name="Wang Y."/>
        </authorList>
    </citation>
    <scope>NUCLEOTIDE SEQUENCE [LARGE SCALE GENOMIC DNA]</scope>
    <source>
        <strain evidence="3">B3_TA06</strain>
    </source>
</reference>
<organism evidence="3 4">
    <name type="scientific">candidate division TA06 bacterium B3_TA06</name>
    <dbReference type="NCBI Taxonomy" id="2012487"/>
    <lineage>
        <taxon>Bacteria</taxon>
        <taxon>Bacteria division TA06</taxon>
    </lineage>
</organism>
<dbReference type="InterPro" id="IPR010620">
    <property type="entry name" value="SBBP_repeat"/>
</dbReference>
<dbReference type="NCBIfam" id="TIGR02608">
    <property type="entry name" value="delta_60_rpt"/>
    <property type="match status" value="4"/>
</dbReference>
<feature type="domain" description="FlgD/Vpr Ig-like" evidence="2">
    <location>
        <begin position="934"/>
        <end position="988"/>
    </location>
</feature>
<sequence length="1006" mass="109935">MKRLTSLLAMVLLLVAAAGATAQVAEEWASYYDAYGYADYGIDVAVDTNGNIYVTGYSKTSSSSGYQNEDIVTIKYNRNGVRLWTATYDGPANLGDRASALAVDATGNVYVTGRSHSGQSEYDWNYVTIKYNTDGVQQWVATYDGPYNVDFSNDIVLDDQGNLYVTGQSSNGRSTGYDYATIKYDSNGVEQWVARYDGPLHEDDVGKLVEVDEMGNVYVTGRSEYSSYFPDIDYVTLKYNSNGELQWAKNYDYYERDEPYDLKVDTSGNVYVTGCSRGPSSGYDFATVKYDSLGNQKWIERYNGPANDYDYASGLAVDKAGNVYVTGYGKGTQSSWDMITIKYDLSGTELWVNRYNGPQNSHDAAYDIALDKDDDVYVTGHSIYSSSDQYDCMTIKYDSEGTEQWQMAHDRPTNCQDHAYALAVDKRKNVFITGNSTASGNDYSSYDFVTIRYSQILTDIDIVSIDSPADTVLSARTYTPQATVTNHEGDPVDFPVICEFDSSGVLVYCDTVEVVGLGGGDTTQVSFTDWTSGYADGITYTMTVFAAAEDDGEPDNDAISKTVTAVWPPRDVAPVAIITPPDFVWARCPHIPRAIVANLWEDPETFDARCEFDSAGTIIYSDVVTVTDLGGGDTVLVSFANWSAGAVDEFDYLMTVTTLHPKDLTPENDTISKIVAARKAVPDLDIQDYVGNLSANTMELTGVANSIVVGSYVMVNPDEREINFDVYDGPGNVDLDLSYSCTDLSTYGGAWMIPAANINPDLAGVNWLGLGAGAQNIVQAYIPNNAHFETHVGKVTAIGAAEDGSTDADEFTLKVNVVPPKGGGKPSSFGGEPLASGNRLYWPNFGFGEQGFNLYRAESEEFTKLNADLMNFTEYTDYDVAAGADYQYKLGLAMADESEVLLGPLSLTSSEEIGSLVLEQNWPNPWADATEICYFLPKGVSSATLKVYDVSGKLVKTLASGPQDAGAHSVFWDGRDEQGQSVASGVYFYMLKTGDQKQTKKMLLLR</sequence>
<keyword evidence="1" id="KW-0732">Signal</keyword>
<dbReference type="Gene3D" id="2.120.10.30">
    <property type="entry name" value="TolB, C-terminal domain"/>
    <property type="match status" value="1"/>
</dbReference>
<evidence type="ECO:0000313" key="4">
    <source>
        <dbReference type="Proteomes" id="UP000317778"/>
    </source>
</evidence>
<dbReference type="InterPro" id="IPR052918">
    <property type="entry name" value="Motility_Chemotaxis_Reg"/>
</dbReference>
<evidence type="ECO:0000259" key="2">
    <source>
        <dbReference type="Pfam" id="PF13860"/>
    </source>
</evidence>
<accession>A0A532V714</accession>
<dbReference type="AlphaFoldDB" id="A0A532V714"/>
<dbReference type="InterPro" id="IPR011042">
    <property type="entry name" value="6-blade_b-propeller_TolB-like"/>
</dbReference>
<dbReference type="Proteomes" id="UP000317778">
    <property type="component" value="Unassembled WGS sequence"/>
</dbReference>
<dbReference type="InterPro" id="IPR013431">
    <property type="entry name" value="Delta_60_rpt"/>
</dbReference>
<dbReference type="InterPro" id="IPR026444">
    <property type="entry name" value="Secre_tail"/>
</dbReference>
<gene>
    <name evidence="3" type="ORF">CEE36_05775</name>
</gene>
<dbReference type="SUPFAM" id="SSF63829">
    <property type="entry name" value="Calcium-dependent phosphotriesterase"/>
    <property type="match status" value="1"/>
</dbReference>
<dbReference type="Gene3D" id="2.60.40.4070">
    <property type="match status" value="1"/>
</dbReference>
<dbReference type="NCBIfam" id="TIGR04183">
    <property type="entry name" value="Por_Secre_tail"/>
    <property type="match status" value="1"/>
</dbReference>
<comment type="caution">
    <text evidence="3">The sequence shown here is derived from an EMBL/GenBank/DDBJ whole genome shotgun (WGS) entry which is preliminary data.</text>
</comment>
<dbReference type="PANTHER" id="PTHR35580:SF1">
    <property type="entry name" value="PHYTASE-LIKE DOMAIN-CONTAINING PROTEIN"/>
    <property type="match status" value="1"/>
</dbReference>
<protein>
    <recommendedName>
        <fullName evidence="2">FlgD/Vpr Ig-like domain-containing protein</fullName>
    </recommendedName>
</protein>
<dbReference type="SUPFAM" id="SSF101898">
    <property type="entry name" value="NHL repeat"/>
    <property type="match status" value="1"/>
</dbReference>
<dbReference type="EMBL" id="NJBO01000007">
    <property type="protein sequence ID" value="TKJ42993.1"/>
    <property type="molecule type" value="Genomic_DNA"/>
</dbReference>
<dbReference type="Pfam" id="PF06739">
    <property type="entry name" value="SBBP"/>
    <property type="match status" value="2"/>
</dbReference>
<evidence type="ECO:0000313" key="3">
    <source>
        <dbReference type="EMBL" id="TKJ42993.1"/>
    </source>
</evidence>
<dbReference type="InterPro" id="IPR025965">
    <property type="entry name" value="FlgD/Vpr_Ig-like"/>
</dbReference>
<evidence type="ECO:0000256" key="1">
    <source>
        <dbReference type="SAM" id="SignalP"/>
    </source>
</evidence>
<name>A0A532V714_UNCT6</name>